<feature type="transmembrane region" description="Helical" evidence="6">
    <location>
        <begin position="101"/>
        <end position="121"/>
    </location>
</feature>
<evidence type="ECO:0000256" key="2">
    <source>
        <dbReference type="ARBA" id="ARBA00022475"/>
    </source>
</evidence>
<gene>
    <name evidence="8" type="ORF">Q760_16640</name>
</gene>
<keyword evidence="3 6" id="KW-0812">Transmembrane</keyword>
<protein>
    <recommendedName>
        <fullName evidence="7">Type II secretion system protein GspF domain-containing protein</fullName>
    </recommendedName>
</protein>
<dbReference type="InterPro" id="IPR018076">
    <property type="entry name" value="T2SS_GspF_dom"/>
</dbReference>
<evidence type="ECO:0000256" key="1">
    <source>
        <dbReference type="ARBA" id="ARBA00004651"/>
    </source>
</evidence>
<evidence type="ECO:0000256" key="4">
    <source>
        <dbReference type="ARBA" id="ARBA00022989"/>
    </source>
</evidence>
<dbReference type="PANTHER" id="PTHR35007:SF1">
    <property type="entry name" value="PILUS ASSEMBLY PROTEIN"/>
    <property type="match status" value="1"/>
</dbReference>
<sequence length="307" mass="32532">MTAGVILTVLFVTLVLGVVTTAVIQENRAYRRRLLEAVDSRPAWRSDLVQRADERLRRTRLGARFAALLAGSGLVGWSPTLALLGVVGSGVLGVLVTQPLVGRYGSVAFGVAVVLSFKRWLDHRRQARIEKFVGQLPELARLLANGASAGLGVTRSIELAAREMDEPASAELAQLSSELAVGQPLAAALHHLAERLPSRELLVLVQTLVIQGKAGGALVSALSNIAATLDERRKLRREIKTATVGAAFSGYAVILIGVGSLFLMNVISPGSLDIMLGTLLGRVVVIAALGLFAIGFVAIQRLTKVDV</sequence>
<dbReference type="Proteomes" id="UP000029833">
    <property type="component" value="Unassembled WGS sequence"/>
</dbReference>
<accession>A0A0A0B6R0</accession>
<dbReference type="RefSeq" id="WP_034630804.1">
    <property type="nucleotide sequence ID" value="NZ_AXNT01000077.1"/>
</dbReference>
<name>A0A0A0B6R0_9CELL</name>
<dbReference type="InterPro" id="IPR042094">
    <property type="entry name" value="T2SS_GspF_sf"/>
</dbReference>
<evidence type="ECO:0000256" key="6">
    <source>
        <dbReference type="SAM" id="Phobius"/>
    </source>
</evidence>
<comment type="subcellular location">
    <subcellularLocation>
        <location evidence="1">Cell membrane</location>
        <topology evidence="1">Multi-pass membrane protein</topology>
    </subcellularLocation>
</comment>
<proteinExistence type="predicted"/>
<dbReference type="EMBL" id="AXNT01000077">
    <property type="protein sequence ID" value="KGM01893.1"/>
    <property type="molecule type" value="Genomic_DNA"/>
</dbReference>
<dbReference type="STRING" id="1408250.Q760_16640"/>
<evidence type="ECO:0000256" key="3">
    <source>
        <dbReference type="ARBA" id="ARBA00022692"/>
    </source>
</evidence>
<feature type="transmembrane region" description="Helical" evidence="6">
    <location>
        <begin position="242"/>
        <end position="267"/>
    </location>
</feature>
<keyword evidence="5 6" id="KW-0472">Membrane</keyword>
<dbReference type="GO" id="GO:0005886">
    <property type="term" value="C:plasma membrane"/>
    <property type="evidence" value="ECO:0007669"/>
    <property type="project" value="UniProtKB-SubCell"/>
</dbReference>
<keyword evidence="9" id="KW-1185">Reference proteome</keyword>
<feature type="transmembrane region" description="Helical" evidence="6">
    <location>
        <begin position="6"/>
        <end position="24"/>
    </location>
</feature>
<dbReference type="Pfam" id="PF00482">
    <property type="entry name" value="T2SSF"/>
    <property type="match status" value="1"/>
</dbReference>
<evidence type="ECO:0000313" key="9">
    <source>
        <dbReference type="Proteomes" id="UP000029833"/>
    </source>
</evidence>
<evidence type="ECO:0000256" key="5">
    <source>
        <dbReference type="ARBA" id="ARBA00023136"/>
    </source>
</evidence>
<feature type="transmembrane region" description="Helical" evidence="6">
    <location>
        <begin position="65"/>
        <end position="95"/>
    </location>
</feature>
<comment type="caution">
    <text evidence="8">The sequence shown here is derived from an EMBL/GenBank/DDBJ whole genome shotgun (WGS) entry which is preliminary data.</text>
</comment>
<reference evidence="8 9" key="1">
    <citation type="submission" date="2013-10" db="EMBL/GenBank/DDBJ databases">
        <authorList>
            <person name="Wang G."/>
            <person name="Zhuang W."/>
        </authorList>
    </citation>
    <scope>NUCLEOTIDE SEQUENCE [LARGE SCALE GENOMIC DNA]</scope>
    <source>
        <strain evidence="8 9">DSM 20118</strain>
    </source>
</reference>
<organism evidence="8 9">
    <name type="scientific">Cellulomonas cellasea DSM 20118</name>
    <dbReference type="NCBI Taxonomy" id="1408250"/>
    <lineage>
        <taxon>Bacteria</taxon>
        <taxon>Bacillati</taxon>
        <taxon>Actinomycetota</taxon>
        <taxon>Actinomycetes</taxon>
        <taxon>Micrococcales</taxon>
        <taxon>Cellulomonadaceae</taxon>
        <taxon>Cellulomonas</taxon>
    </lineage>
</organism>
<evidence type="ECO:0000313" key="8">
    <source>
        <dbReference type="EMBL" id="KGM01893.1"/>
    </source>
</evidence>
<dbReference type="Gene3D" id="1.20.81.30">
    <property type="entry name" value="Type II secretion system (T2SS), domain F"/>
    <property type="match status" value="1"/>
</dbReference>
<keyword evidence="4 6" id="KW-1133">Transmembrane helix</keyword>
<dbReference type="OrthoDB" id="3747101at2"/>
<keyword evidence="2" id="KW-1003">Cell membrane</keyword>
<feature type="transmembrane region" description="Helical" evidence="6">
    <location>
        <begin position="279"/>
        <end position="299"/>
    </location>
</feature>
<dbReference type="AlphaFoldDB" id="A0A0A0B6R0"/>
<feature type="domain" description="Type II secretion system protein GspF" evidence="7">
    <location>
        <begin position="140"/>
        <end position="263"/>
    </location>
</feature>
<evidence type="ECO:0000259" key="7">
    <source>
        <dbReference type="Pfam" id="PF00482"/>
    </source>
</evidence>
<dbReference type="PANTHER" id="PTHR35007">
    <property type="entry name" value="INTEGRAL MEMBRANE PROTEIN-RELATED"/>
    <property type="match status" value="1"/>
</dbReference>